<proteinExistence type="predicted"/>
<evidence type="ECO:0000313" key="1">
    <source>
        <dbReference type="Proteomes" id="UP000887579"/>
    </source>
</evidence>
<evidence type="ECO:0000313" key="2">
    <source>
        <dbReference type="WBParaSite" id="ES5_v2.g16316.t1"/>
    </source>
</evidence>
<name>A0AC34FGM7_9BILA</name>
<protein>
    <submittedName>
        <fullName evidence="2">CHK kinase-like domain-containing protein</fullName>
    </submittedName>
</protein>
<organism evidence="1 2">
    <name type="scientific">Panagrolaimus sp. ES5</name>
    <dbReference type="NCBI Taxonomy" id="591445"/>
    <lineage>
        <taxon>Eukaryota</taxon>
        <taxon>Metazoa</taxon>
        <taxon>Ecdysozoa</taxon>
        <taxon>Nematoda</taxon>
        <taxon>Chromadorea</taxon>
        <taxon>Rhabditida</taxon>
        <taxon>Tylenchina</taxon>
        <taxon>Panagrolaimomorpha</taxon>
        <taxon>Panagrolaimoidea</taxon>
        <taxon>Panagrolaimidae</taxon>
        <taxon>Panagrolaimus</taxon>
    </lineage>
</organism>
<dbReference type="WBParaSite" id="ES5_v2.g16316.t1">
    <property type="protein sequence ID" value="ES5_v2.g16316.t1"/>
    <property type="gene ID" value="ES5_v2.g16316"/>
</dbReference>
<sequence length="431" mass="49868">MLENSSTNDNHQIVDIIDPSKKLHPRHSFTAKWLISSLRENDKIYRSLHGSKPVTDITAYDVSQGKGFLSIVLRCTVTFVDSDDTYSTVVKIPGFDSYVEAQNHSNLNEKEIVTEELKEQFVRMHVFECKFYNELSHLLQAPIPKIYKTEDWILDEKEGCIHMEDLTKRGKTLGYFDNVNLAQIKCFVRHLARMHKNILSIDPTVWRGKFLKGQMALVNFIGAFHAASGPFVEMCNRKDELKPLFDKYSKFMMNREYYLYVQKQAYKDLGLLPVIVHGDIYGGNLMFSINENADIQNEIAAIIDWQQMREGSPMEDLARFLTNCCDGSIRRQAESFIFEYYLECLEKEFGSDKAKVPYTLEQIKKAYNYSFIAQAFATVFMVQHMLPGVNASAKIKEAFYDFGTLKSIHAFKDTDEILQGELKEFFEKYNC</sequence>
<reference evidence="2" key="1">
    <citation type="submission" date="2022-11" db="UniProtKB">
        <authorList>
            <consortium name="WormBaseParasite"/>
        </authorList>
    </citation>
    <scope>IDENTIFICATION</scope>
</reference>
<accession>A0AC34FGM7</accession>
<dbReference type="Proteomes" id="UP000887579">
    <property type="component" value="Unplaced"/>
</dbReference>